<proteinExistence type="predicted"/>
<feature type="transmembrane region" description="Helical" evidence="2">
    <location>
        <begin position="461"/>
        <end position="481"/>
    </location>
</feature>
<keyword evidence="2" id="KW-1133">Transmembrane helix</keyword>
<evidence type="ECO:0000313" key="3">
    <source>
        <dbReference type="EMBL" id="AFN35789.1"/>
    </source>
</evidence>
<organism evidence="3 4">
    <name type="scientific">Taylorella equigenitalis ATCC 35865</name>
    <dbReference type="NCBI Taxonomy" id="743973"/>
    <lineage>
        <taxon>Bacteria</taxon>
        <taxon>Pseudomonadati</taxon>
        <taxon>Pseudomonadota</taxon>
        <taxon>Betaproteobacteria</taxon>
        <taxon>Burkholderiales</taxon>
        <taxon>Alcaligenaceae</taxon>
        <taxon>Taylorella</taxon>
    </lineage>
</organism>
<feature type="compositionally biased region" description="Polar residues" evidence="1">
    <location>
        <begin position="320"/>
        <end position="339"/>
    </location>
</feature>
<keyword evidence="4" id="KW-1185">Reference proteome</keyword>
<evidence type="ECO:0000256" key="1">
    <source>
        <dbReference type="SAM" id="MobiDB-lite"/>
    </source>
</evidence>
<accession>A0ABN4AVU6</accession>
<keyword evidence="2" id="KW-0812">Transmembrane</keyword>
<keyword evidence="2" id="KW-0472">Membrane</keyword>
<evidence type="ECO:0000256" key="2">
    <source>
        <dbReference type="SAM" id="Phobius"/>
    </source>
</evidence>
<protein>
    <submittedName>
        <fullName evidence="3">Uncharacterized protein</fullName>
    </submittedName>
</protein>
<dbReference type="RefSeq" id="WP_014840326.1">
    <property type="nucleotide sequence ID" value="NC_018108.1"/>
</dbReference>
<gene>
    <name evidence="3" type="ORF">KUI_0709</name>
</gene>
<reference evidence="3 4" key="1">
    <citation type="journal article" date="2012" name="Vet. Microbiol.">
        <title>Comparative genomic analyses of the Taylorellae.</title>
        <authorList>
            <person name="Hauser H."/>
            <person name="Richter D.C."/>
            <person name="van Tonder A."/>
            <person name="Clark L."/>
            <person name="Preston A."/>
        </authorList>
    </citation>
    <scope>NUCLEOTIDE SEQUENCE [LARGE SCALE GENOMIC DNA]</scope>
    <source>
        <strain evidence="3 4">ATCC 35865</strain>
    </source>
</reference>
<evidence type="ECO:0000313" key="4">
    <source>
        <dbReference type="Proteomes" id="UP000003121"/>
    </source>
</evidence>
<dbReference type="Proteomes" id="UP000003121">
    <property type="component" value="Chromosome"/>
</dbReference>
<feature type="region of interest" description="Disordered" evidence="1">
    <location>
        <begin position="319"/>
        <end position="339"/>
    </location>
</feature>
<dbReference type="EMBL" id="CP003264">
    <property type="protein sequence ID" value="AFN35789.1"/>
    <property type="molecule type" value="Genomic_DNA"/>
</dbReference>
<name>A0ABN4AVU6_9BURK</name>
<sequence length="483" mass="54605">MRLGLLASTTNFKTATWTLVEGLSSGANYFEIPQEFLTALPPSDSPDTFDNPIICLSREKQKSNTDHKTRYSIGLTLYVSTRQIDSNKSGMYYGAFWEGQEEQFFSPKRLPIAIETLKSMAAYVRDAYVESNSNSFSEKPFIKEFPDEIGDDLKTMDSRFLESIKFSESISPKDADRTCVIGCSKKSNIPDAIETIIDYKMLALYKRIYFVSNQIFDRFKRIQNYFESKNFEATVGTNLTLLRYEDLKAVKNIYLDSIGSVEAVISTYTKRLRQKDEAYQLLKNNQTQQISNLTSEYESKIKNLESDLEASKQALADSVPATSSSNISEDSACELTSNTSEDSACELTSNISSTDYSTGDSTVSVPDIHSDTVRGRELEEHLSSEQWNQLRNLFGLEPTDSCQVLHQKLINFSNESNKHIDEMDVKMSELSTKLADRESRLLELENAPAPDHIVQSARRGFNISTFLLMLLVIALVAYILINR</sequence>